<dbReference type="AlphaFoldDB" id="A0A482EAB8"/>
<proteinExistence type="predicted"/>
<evidence type="ECO:0000313" key="1">
    <source>
        <dbReference type="EMBL" id="QBM31597.1"/>
    </source>
</evidence>
<protein>
    <submittedName>
        <fullName evidence="1">Uncharacterized protein</fullName>
    </submittedName>
</protein>
<organism evidence="1">
    <name type="scientific">Arthrobotrys musiformis</name>
    <dbReference type="NCBI Taxonomy" id="47236"/>
    <lineage>
        <taxon>Eukaryota</taxon>
        <taxon>Fungi</taxon>
        <taxon>Dikarya</taxon>
        <taxon>Ascomycota</taxon>
        <taxon>Pezizomycotina</taxon>
        <taxon>Orbiliomycetes</taxon>
        <taxon>Orbiliales</taxon>
        <taxon>Orbiliaceae</taxon>
        <taxon>Arthrobotrys</taxon>
    </lineage>
</organism>
<reference evidence="1" key="1">
    <citation type="submission" date="2019-03" db="EMBL/GenBank/DDBJ databases">
        <authorList>
            <person name="Zhang Y.Q."/>
        </authorList>
    </citation>
    <scope>NUCLEOTIDE SEQUENCE</scope>
    <source>
        <strain evidence="1">YMF1.03753</strain>
    </source>
</reference>
<name>A0A482EAB8_9PEZI</name>
<gene>
    <name evidence="1" type="primary">orf108</name>
</gene>
<geneLocation type="mitochondrion" evidence="1"/>
<accession>A0A482EAB8</accession>
<dbReference type="EMBL" id="MK633967">
    <property type="protein sequence ID" value="QBM31597.1"/>
    <property type="molecule type" value="Genomic_DNA"/>
</dbReference>
<keyword evidence="1" id="KW-0496">Mitochondrion</keyword>
<sequence>MDLYCFFQNQFSWLQRTNLTALLNTEEPSARCSFTTHLLRIDLDPWYPILFPMILSYLQSLMKPPIWLNMALINRVLGSSWNLALIHENHVIQLIPQIARLLYLFYIE</sequence>